<accession>A6GIR9</accession>
<gene>
    <name evidence="2" type="ORF">PPSIR1_41189</name>
</gene>
<dbReference type="AlphaFoldDB" id="A6GIR9"/>
<evidence type="ECO:0000313" key="2">
    <source>
        <dbReference type="EMBL" id="EDM74257.1"/>
    </source>
</evidence>
<name>A6GIR9_9BACT</name>
<feature type="region of interest" description="Disordered" evidence="1">
    <location>
        <begin position="17"/>
        <end position="48"/>
    </location>
</feature>
<proteinExistence type="predicted"/>
<keyword evidence="3" id="KW-1185">Reference proteome</keyword>
<comment type="caution">
    <text evidence="2">The sequence shown here is derived from an EMBL/GenBank/DDBJ whole genome shotgun (WGS) entry which is preliminary data.</text>
</comment>
<feature type="compositionally biased region" description="Acidic residues" evidence="1">
    <location>
        <begin position="19"/>
        <end position="40"/>
    </location>
</feature>
<reference evidence="2 3" key="1">
    <citation type="submission" date="2007-06" db="EMBL/GenBank/DDBJ databases">
        <authorList>
            <person name="Shimkets L."/>
            <person name="Ferriera S."/>
            <person name="Johnson J."/>
            <person name="Kravitz S."/>
            <person name="Beeson K."/>
            <person name="Sutton G."/>
            <person name="Rogers Y.-H."/>
            <person name="Friedman R."/>
            <person name="Frazier M."/>
            <person name="Venter J.C."/>
        </authorList>
    </citation>
    <scope>NUCLEOTIDE SEQUENCE [LARGE SCALE GENOMIC DNA]</scope>
    <source>
        <strain evidence="2 3">SIR-1</strain>
    </source>
</reference>
<organism evidence="2 3">
    <name type="scientific">Plesiocystis pacifica SIR-1</name>
    <dbReference type="NCBI Taxonomy" id="391625"/>
    <lineage>
        <taxon>Bacteria</taxon>
        <taxon>Pseudomonadati</taxon>
        <taxon>Myxococcota</taxon>
        <taxon>Polyangia</taxon>
        <taxon>Nannocystales</taxon>
        <taxon>Nannocystaceae</taxon>
        <taxon>Plesiocystis</taxon>
    </lineage>
</organism>
<dbReference type="Proteomes" id="UP000005801">
    <property type="component" value="Unassembled WGS sequence"/>
</dbReference>
<dbReference type="EMBL" id="ABCS01000141">
    <property type="protein sequence ID" value="EDM74257.1"/>
    <property type="molecule type" value="Genomic_DNA"/>
</dbReference>
<feature type="non-terminal residue" evidence="2">
    <location>
        <position position="1"/>
    </location>
</feature>
<protein>
    <submittedName>
        <fullName evidence="2">Uncharacterized protein</fullName>
    </submittedName>
</protein>
<evidence type="ECO:0000313" key="3">
    <source>
        <dbReference type="Proteomes" id="UP000005801"/>
    </source>
</evidence>
<evidence type="ECO:0000256" key="1">
    <source>
        <dbReference type="SAM" id="MobiDB-lite"/>
    </source>
</evidence>
<sequence length="48" mass="5221">DATTLYASTGRKLGKRLEDIDEGGEGDFFGDDEGTEEDGLELERLLSV</sequence>